<comment type="subcellular location">
    <subcellularLocation>
        <location evidence="1">Membrane</location>
        <topology evidence="1">Multi-pass membrane protein</topology>
    </subcellularLocation>
</comment>
<evidence type="ECO:0000256" key="2">
    <source>
        <dbReference type="ARBA" id="ARBA00022692"/>
    </source>
</evidence>
<evidence type="ECO:0000256" key="3">
    <source>
        <dbReference type="ARBA" id="ARBA00022989"/>
    </source>
</evidence>
<dbReference type="InterPro" id="IPR017500">
    <property type="entry name" value="Phage_infect_YhgE_N"/>
</dbReference>
<feature type="transmembrane region" description="Helical" evidence="5">
    <location>
        <begin position="650"/>
        <end position="667"/>
    </location>
</feature>
<evidence type="ECO:0000256" key="5">
    <source>
        <dbReference type="SAM" id="Phobius"/>
    </source>
</evidence>
<feature type="domain" description="ABC-2 type transporter transmembrane" evidence="6">
    <location>
        <begin position="447"/>
        <end position="662"/>
    </location>
</feature>
<dbReference type="InterPro" id="IPR023908">
    <property type="entry name" value="xxxLxxG_rpt"/>
</dbReference>
<keyword evidence="3 5" id="KW-1133">Transmembrane helix</keyword>
<feature type="transmembrane region" description="Helical" evidence="5">
    <location>
        <begin position="529"/>
        <end position="549"/>
    </location>
</feature>
<feature type="domain" description="ABC-2 type transporter transmembrane" evidence="6">
    <location>
        <begin position="40"/>
        <end position="177"/>
    </location>
</feature>
<keyword evidence="4 5" id="KW-0472">Membrane</keyword>
<evidence type="ECO:0000259" key="6">
    <source>
        <dbReference type="Pfam" id="PF12698"/>
    </source>
</evidence>
<keyword evidence="8" id="KW-1185">Reference proteome</keyword>
<accession>A0A7X3CUL1</accession>
<dbReference type="NCBIfam" id="TIGR03061">
    <property type="entry name" value="pip_yhgE_Nterm"/>
    <property type="match status" value="1"/>
</dbReference>
<comment type="caution">
    <text evidence="7">The sequence shown here is derived from an EMBL/GenBank/DDBJ whole genome shotgun (WGS) entry which is preliminary data.</text>
</comment>
<dbReference type="GO" id="GO:0016020">
    <property type="term" value="C:membrane"/>
    <property type="evidence" value="ECO:0007669"/>
    <property type="project" value="UniProtKB-SubCell"/>
</dbReference>
<organism evidence="7 8">
    <name type="scientific">Paenibacillus validus</name>
    <dbReference type="NCBI Taxonomy" id="44253"/>
    <lineage>
        <taxon>Bacteria</taxon>
        <taxon>Bacillati</taxon>
        <taxon>Bacillota</taxon>
        <taxon>Bacilli</taxon>
        <taxon>Bacillales</taxon>
        <taxon>Paenibacillaceae</taxon>
        <taxon>Paenibacillus</taxon>
    </lineage>
</organism>
<feature type="transmembrane region" description="Helical" evidence="5">
    <location>
        <begin position="590"/>
        <end position="615"/>
    </location>
</feature>
<feature type="transmembrane region" description="Helical" evidence="5">
    <location>
        <begin position="561"/>
        <end position="583"/>
    </location>
</feature>
<dbReference type="GO" id="GO:0140359">
    <property type="term" value="F:ABC-type transporter activity"/>
    <property type="evidence" value="ECO:0007669"/>
    <property type="project" value="InterPro"/>
</dbReference>
<dbReference type="NCBIfam" id="TIGR03057">
    <property type="entry name" value="xxxLxxG_by_4"/>
    <property type="match status" value="2"/>
</dbReference>
<reference evidence="7 8" key="1">
    <citation type="submission" date="2019-11" db="EMBL/GenBank/DDBJ databases">
        <title>Draft genome sequences of five Paenibacillus species of dairy origin.</title>
        <authorList>
            <person name="Olajide A.M."/>
            <person name="Chen S."/>
            <person name="Lapointe G."/>
        </authorList>
    </citation>
    <scope>NUCLEOTIDE SEQUENCE [LARGE SCALE GENOMIC DNA]</scope>
    <source>
        <strain evidence="7 8">2CS3</strain>
    </source>
</reference>
<dbReference type="InterPro" id="IPR017501">
    <property type="entry name" value="Phage_infect_YhgE_C"/>
</dbReference>
<dbReference type="InterPro" id="IPR013525">
    <property type="entry name" value="ABC2_TM"/>
</dbReference>
<keyword evidence="2 5" id="KW-0812">Transmembrane</keyword>
<proteinExistence type="predicted"/>
<sequence length="682" mass="73470">MKSFICRLEREHLKGLQLFIKDWLHIAKHKQARIAVGVLLFIPLLYAGMFLIGYWDPYGQLDRLPVAVVNLDKGAAMDGKPLHVGEDMVTNLNEDKALDFHFVALDDAEEGLKNGRYYMLVKIPEDFSQKVTTLRDDKPEPANLVYQTNPGNNFIAGQIGAAAIDKLKDEVANKITQSYTETVFDSFHQLSDGLAKAGNGASQLNDGTKKAQDGLHSVQEGIDRLADGAASLSAGMKPLTEGQEQLAQSMVRLKEGSAALADGETKLTAAHQQLEQGAASSVQGAKQLSAGMESEEKETADVLEHAQGVAERLHNYMQLHPELAKDKELQTIVQNADVASTEAKAADDGQKQQVQRMKAWLDSQSRLADGLHQYGDKLSQAAESSRQLAAGLGLASAGMDKWQEGFQKLNGGIASLADGSRQLQTGTVPLAQGMLQLVDGSGELSKSLTAAAQETSGVHASDSLLSMFSRPVQLKENPINAVPNYGTAMAPYFLVLGLFVGGLIASNIIPFNRKAHQGVAGGSHFINKICLFLSIALIQTFIVDAVLLYGFGIHVLSIPKFLLLSLAASFTYMTCIFMLVALFGSLGRLAAIFLLVTQLASSGGTFPLQLAPSFIQYVSKLLPMTYAVQGFRSVISTGDWSQYWHNTGALLGYILVFVIVAWCLIAASNENRVTAQPAGESG</sequence>
<dbReference type="Proteomes" id="UP000450917">
    <property type="component" value="Unassembled WGS sequence"/>
</dbReference>
<gene>
    <name evidence="7" type="ORF">GNP93_16305</name>
</gene>
<feature type="transmembrane region" description="Helical" evidence="5">
    <location>
        <begin position="34"/>
        <end position="55"/>
    </location>
</feature>
<feature type="transmembrane region" description="Helical" evidence="5">
    <location>
        <begin position="489"/>
        <end position="509"/>
    </location>
</feature>
<dbReference type="InterPro" id="IPR051328">
    <property type="entry name" value="T7SS_ABC-Transporter"/>
</dbReference>
<dbReference type="PANTHER" id="PTHR43077">
    <property type="entry name" value="TRANSPORT PERMEASE YVFS-RELATED"/>
    <property type="match status" value="1"/>
</dbReference>
<evidence type="ECO:0000313" key="8">
    <source>
        <dbReference type="Proteomes" id="UP000450917"/>
    </source>
</evidence>
<dbReference type="Pfam" id="PF12698">
    <property type="entry name" value="ABC2_membrane_3"/>
    <property type="match status" value="2"/>
</dbReference>
<dbReference type="Gene3D" id="3.40.1710.10">
    <property type="entry name" value="abc type-2 transporter like domain"/>
    <property type="match status" value="1"/>
</dbReference>
<dbReference type="EMBL" id="WNZX01000013">
    <property type="protein sequence ID" value="MUG72234.1"/>
    <property type="molecule type" value="Genomic_DNA"/>
</dbReference>
<evidence type="ECO:0000256" key="1">
    <source>
        <dbReference type="ARBA" id="ARBA00004141"/>
    </source>
</evidence>
<dbReference type="AlphaFoldDB" id="A0A7X3CUL1"/>
<name>A0A7X3CUL1_9BACL</name>
<evidence type="ECO:0000256" key="4">
    <source>
        <dbReference type="ARBA" id="ARBA00023136"/>
    </source>
</evidence>
<evidence type="ECO:0000313" key="7">
    <source>
        <dbReference type="EMBL" id="MUG72234.1"/>
    </source>
</evidence>
<dbReference type="PANTHER" id="PTHR43077:SF5">
    <property type="entry name" value="PHAGE INFECTION PROTEIN"/>
    <property type="match status" value="1"/>
</dbReference>
<dbReference type="NCBIfam" id="TIGR03062">
    <property type="entry name" value="pip_yhgE_Cterm"/>
    <property type="match status" value="1"/>
</dbReference>
<protein>
    <submittedName>
        <fullName evidence="7">YhgE/Pip domain-containing protein</fullName>
    </submittedName>
</protein>